<accession>A0ABZ0YZI4</accession>
<evidence type="ECO:0000313" key="1">
    <source>
        <dbReference type="EMBL" id="WQJ51227.1"/>
    </source>
</evidence>
<evidence type="ECO:0000313" key="2">
    <source>
        <dbReference type="Proteomes" id="UP001348805"/>
    </source>
</evidence>
<reference evidence="1 2" key="1">
    <citation type="submission" date="2023-11" db="EMBL/GenBank/DDBJ databases">
        <authorList>
            <person name="Cook R."/>
            <person name="Crisci M."/>
            <person name="Pye H."/>
            <person name="Adriaenssens E."/>
            <person name="Santini J."/>
        </authorList>
    </citation>
    <scope>NUCLEOTIDE SEQUENCE [LARGE SCALE GENOMIC DNA]</scope>
    <source>
        <strain evidence="1">Lak_Megaphage_RVC_AP3_GC26</strain>
    </source>
</reference>
<sequence length="127" mass="15259">MDDRYIKFESQKKNADDCAIRAMMKLTDRDWITCYDELCDLGRKKKRMPNEWKIIELWLKNHGYIKRSFGKLHKGQHRLTVSEFVKQHNNGHFLLNLRGHVVACINGFYYDSWDCGYCKVLTYYELV</sequence>
<proteinExistence type="predicted"/>
<keyword evidence="2" id="KW-1185">Reference proteome</keyword>
<dbReference type="Proteomes" id="UP001348805">
    <property type="component" value="Segment"/>
</dbReference>
<protein>
    <submittedName>
        <fullName evidence="1">Uncharacterized protein</fullName>
    </submittedName>
</protein>
<name>A0ABZ0YZI4_9CAUD</name>
<organism evidence="1 2">
    <name type="scientific">phage Lak_Megaphage_RVC_AP3_GC26</name>
    <dbReference type="NCBI Taxonomy" id="3109225"/>
    <lineage>
        <taxon>Viruses</taxon>
        <taxon>Duplodnaviria</taxon>
        <taxon>Heunggongvirae</taxon>
        <taxon>Uroviricota</taxon>
        <taxon>Caudoviricetes</taxon>
        <taxon>Caudoviricetes code 15 clade</taxon>
    </lineage>
</organism>
<dbReference type="EMBL" id="OR769219">
    <property type="protein sequence ID" value="WQJ51227.1"/>
    <property type="molecule type" value="Genomic_DNA"/>
</dbReference>